<dbReference type="RefSeq" id="WP_052569701.1">
    <property type="nucleotide sequence ID" value="NZ_CP009498.1"/>
</dbReference>
<comment type="similarity">
    <text evidence="1 6 7">Belongs to the chaperonin (HSP60) family.</text>
</comment>
<sequence>MAKQLIYNDEARKAMKAGVDKLANAVKVTLGPKGRFVVLDKKFGSPTVTNDGVTIAKEIELEDPFENMGAQLVKEVASKTNDIAGDGTTTATVLAQSLINEGLKNITAGANANHIKKGIEKAVAAVIEEVKKISKQVKNKEEIAQIASISASDKEIGTLIADAMEKVGKDGVITVEEGKSSDTTLDVVEGMQFDRGYISPYFVTDTERMQGILEDPYIIITDKKITSMQEILPLLEKVVQTGKAFIIISEDIEGEALATLVVNKIRGTLKVMAVKAPGFGDRRKDMLQDIAILTGGTVISEETGLKLDKAELDMLGQAKRVVVDKENTTIVSGLGDKKEIEARISQIRKQIEETKSDYDKEKLQERLAKLVGGVAVINVGAATESEMKTKKFKVEDALNATRAGVEEGIVAGGGVALLKAQSVLEKVKANDADEATGIAIVLKALEGPVRMIVENAGIEASVVVEKIKASKDAAYGYNADTNEYVDMIKAGIVDPAKVTRTALENAASIAGLILTTETLVTDIPEKKQAAPMGGGMPPMPEY</sequence>
<dbReference type="Gene3D" id="3.30.260.10">
    <property type="entry name" value="TCP-1-like chaperonin intermediate domain"/>
    <property type="match status" value="1"/>
</dbReference>
<comment type="function">
    <text evidence="6 8">Together with its co-chaperonin GroES, plays an essential role in assisting protein folding. The GroEL-GroES system forms a nano-cage that allows encapsulation of the non-native substrate proteins and provides a physical environment optimized to promote and accelerate protein folding.</text>
</comment>
<keyword evidence="6" id="KW-0963">Cytoplasm</keyword>
<name>A0A0G3WJ94_9BACT</name>
<evidence type="ECO:0000313" key="11">
    <source>
        <dbReference type="Proteomes" id="UP000035337"/>
    </source>
</evidence>
<keyword evidence="11" id="KW-1185">Reference proteome</keyword>
<dbReference type="Pfam" id="PF00118">
    <property type="entry name" value="Cpn60_TCP1"/>
    <property type="match status" value="1"/>
</dbReference>
<protein>
    <recommendedName>
        <fullName evidence="6">Chaperonin GroEL</fullName>
        <ecNumber evidence="6">5.6.1.7</ecNumber>
    </recommendedName>
    <alternativeName>
        <fullName evidence="6">60 kDa chaperonin</fullName>
    </alternativeName>
    <alternativeName>
        <fullName evidence="6">Chaperonin-60</fullName>
        <shortName evidence="6">Cpn60</shortName>
    </alternativeName>
</protein>
<dbReference type="SUPFAM" id="SSF54849">
    <property type="entry name" value="GroEL-intermediate domain like"/>
    <property type="match status" value="1"/>
</dbReference>
<evidence type="ECO:0000256" key="8">
    <source>
        <dbReference type="RuleBase" id="RU000419"/>
    </source>
</evidence>
<dbReference type="SUPFAM" id="SSF52029">
    <property type="entry name" value="GroEL apical domain-like"/>
    <property type="match status" value="1"/>
</dbReference>
<dbReference type="NCBIfam" id="NF009488">
    <property type="entry name" value="PRK12850.1"/>
    <property type="match status" value="1"/>
</dbReference>
<dbReference type="PRINTS" id="PR00298">
    <property type="entry name" value="CHAPERONIN60"/>
</dbReference>
<dbReference type="Gene3D" id="1.10.560.10">
    <property type="entry name" value="GroEL-like equatorial domain"/>
    <property type="match status" value="1"/>
</dbReference>
<evidence type="ECO:0000256" key="2">
    <source>
        <dbReference type="ARBA" id="ARBA00022741"/>
    </source>
</evidence>
<keyword evidence="3 6" id="KW-0067">ATP-binding</keyword>
<evidence type="ECO:0000256" key="9">
    <source>
        <dbReference type="SAM" id="Coils"/>
    </source>
</evidence>
<comment type="caution">
    <text evidence="6">Lacks conserved residue(s) required for the propagation of feature annotation.</text>
</comment>
<dbReference type="Proteomes" id="UP000035337">
    <property type="component" value="Chromosome"/>
</dbReference>
<dbReference type="InterPro" id="IPR002423">
    <property type="entry name" value="Cpn60/GroEL/TCP-1"/>
</dbReference>
<dbReference type="CDD" id="cd03344">
    <property type="entry name" value="GroEL"/>
    <property type="match status" value="1"/>
</dbReference>
<dbReference type="PANTHER" id="PTHR45633">
    <property type="entry name" value="60 KDA HEAT SHOCK PROTEIN, MITOCHONDRIAL"/>
    <property type="match status" value="1"/>
</dbReference>
<organism evidence="10 11">
    <name type="scientific">Endomicrobium proavitum</name>
    <dbReference type="NCBI Taxonomy" id="1408281"/>
    <lineage>
        <taxon>Bacteria</taxon>
        <taxon>Pseudomonadati</taxon>
        <taxon>Elusimicrobiota</taxon>
        <taxon>Endomicrobiia</taxon>
        <taxon>Endomicrobiales</taxon>
        <taxon>Endomicrobiaceae</taxon>
        <taxon>Endomicrobium</taxon>
    </lineage>
</organism>
<evidence type="ECO:0000256" key="7">
    <source>
        <dbReference type="RuleBase" id="RU000418"/>
    </source>
</evidence>
<keyword evidence="4 6" id="KW-0143">Chaperone</keyword>
<dbReference type="PATRIC" id="fig|1408281.3.peg.165"/>
<evidence type="ECO:0000256" key="5">
    <source>
        <dbReference type="ARBA" id="ARBA00023235"/>
    </source>
</evidence>
<dbReference type="GO" id="GO:0005737">
    <property type="term" value="C:cytoplasm"/>
    <property type="evidence" value="ECO:0007669"/>
    <property type="project" value="UniProtKB-SubCell"/>
</dbReference>
<dbReference type="NCBIfam" id="TIGR02348">
    <property type="entry name" value="GroEL"/>
    <property type="match status" value="1"/>
</dbReference>
<dbReference type="InterPro" id="IPR027413">
    <property type="entry name" value="GROEL-like_equatorial_sf"/>
</dbReference>
<feature type="binding site" evidence="6">
    <location>
        <position position="494"/>
    </location>
    <ligand>
        <name>ATP</name>
        <dbReference type="ChEBI" id="CHEBI:30616"/>
    </ligand>
</feature>
<reference evidence="10 11" key="1">
    <citation type="submission" date="2014-09" db="EMBL/GenBank/DDBJ databases">
        <title>Complete genome sequence of Endomicrobium proavitum.</title>
        <authorList>
            <person name="Zheng H."/>
        </authorList>
    </citation>
    <scope>NUCLEOTIDE SEQUENCE [LARGE SCALE GENOMIC DNA]</scope>
    <source>
        <strain evidence="10 11">Rsa215</strain>
    </source>
</reference>
<dbReference type="NCBIfam" id="NF000592">
    <property type="entry name" value="PRK00013.1"/>
    <property type="match status" value="1"/>
</dbReference>
<dbReference type="AlphaFoldDB" id="A0A0G3WJ94"/>
<dbReference type="EC" id="5.6.1.7" evidence="6"/>
<dbReference type="NCBIfam" id="NF009489">
    <property type="entry name" value="PRK12851.1"/>
    <property type="match status" value="1"/>
</dbReference>
<keyword evidence="10" id="KW-0346">Stress response</keyword>
<evidence type="ECO:0000256" key="3">
    <source>
        <dbReference type="ARBA" id="ARBA00022840"/>
    </source>
</evidence>
<dbReference type="Gene3D" id="3.50.7.10">
    <property type="entry name" value="GroEL"/>
    <property type="match status" value="1"/>
</dbReference>
<feature type="binding site" evidence="6">
    <location>
        <position position="413"/>
    </location>
    <ligand>
        <name>ATP</name>
        <dbReference type="ChEBI" id="CHEBI:30616"/>
    </ligand>
</feature>
<feature type="coiled-coil region" evidence="9">
    <location>
        <begin position="337"/>
        <end position="364"/>
    </location>
</feature>
<evidence type="ECO:0000256" key="1">
    <source>
        <dbReference type="ARBA" id="ARBA00006607"/>
    </source>
</evidence>
<dbReference type="GO" id="GO:0140662">
    <property type="term" value="F:ATP-dependent protein folding chaperone"/>
    <property type="evidence" value="ECO:0007669"/>
    <property type="project" value="InterPro"/>
</dbReference>
<dbReference type="OrthoDB" id="9766614at2"/>
<dbReference type="EMBL" id="CP009498">
    <property type="protein sequence ID" value="AKL97539.1"/>
    <property type="molecule type" value="Genomic_DNA"/>
</dbReference>
<dbReference type="SUPFAM" id="SSF48592">
    <property type="entry name" value="GroEL equatorial domain-like"/>
    <property type="match status" value="1"/>
</dbReference>
<dbReference type="InterPro" id="IPR001844">
    <property type="entry name" value="Cpn60/GroEL"/>
</dbReference>
<evidence type="ECO:0000256" key="6">
    <source>
        <dbReference type="HAMAP-Rule" id="MF_00600"/>
    </source>
</evidence>
<keyword evidence="9" id="KW-0175">Coiled coil</keyword>
<dbReference type="GO" id="GO:0016853">
    <property type="term" value="F:isomerase activity"/>
    <property type="evidence" value="ECO:0007669"/>
    <property type="project" value="UniProtKB-KW"/>
</dbReference>
<gene>
    <name evidence="6 10" type="primary">groEL</name>
    <name evidence="6" type="synonym">groL</name>
    <name evidence="10" type="ORF">Epro_0160</name>
</gene>
<comment type="subunit">
    <text evidence="6 8">Forms a cylinder of 14 subunits composed of two heptameric rings stacked back-to-back. Interacts with the co-chaperonin GroES.</text>
</comment>
<accession>A0A0G3WJ94</accession>
<comment type="subcellular location">
    <subcellularLocation>
        <location evidence="6">Cytoplasm</location>
    </subcellularLocation>
</comment>
<dbReference type="GO" id="GO:0051082">
    <property type="term" value="F:unfolded protein binding"/>
    <property type="evidence" value="ECO:0007669"/>
    <property type="project" value="UniProtKB-UniRule"/>
</dbReference>
<dbReference type="KEGG" id="epo:Epro_0160"/>
<evidence type="ECO:0000256" key="4">
    <source>
        <dbReference type="ARBA" id="ARBA00023186"/>
    </source>
</evidence>
<feature type="binding site" evidence="6">
    <location>
        <begin position="29"/>
        <end position="32"/>
    </location>
    <ligand>
        <name>ATP</name>
        <dbReference type="ChEBI" id="CHEBI:30616"/>
    </ligand>
</feature>
<dbReference type="HAMAP" id="MF_00600">
    <property type="entry name" value="CH60"/>
    <property type="match status" value="1"/>
</dbReference>
<proteinExistence type="inferred from homology"/>
<dbReference type="InterPro" id="IPR027409">
    <property type="entry name" value="GroEL-like_apical_dom_sf"/>
</dbReference>
<dbReference type="NCBIfam" id="NF009487">
    <property type="entry name" value="PRK12849.1"/>
    <property type="match status" value="1"/>
</dbReference>
<dbReference type="GO" id="GO:0005524">
    <property type="term" value="F:ATP binding"/>
    <property type="evidence" value="ECO:0007669"/>
    <property type="project" value="UniProtKB-UniRule"/>
</dbReference>
<dbReference type="STRING" id="1408281.Epro_0160"/>
<dbReference type="FunFam" id="3.50.7.10:FF:000001">
    <property type="entry name" value="60 kDa chaperonin"/>
    <property type="match status" value="1"/>
</dbReference>
<dbReference type="InterPro" id="IPR027410">
    <property type="entry name" value="TCP-1-like_intermed_sf"/>
</dbReference>
<dbReference type="GO" id="GO:0042026">
    <property type="term" value="P:protein refolding"/>
    <property type="evidence" value="ECO:0007669"/>
    <property type="project" value="UniProtKB-UniRule"/>
</dbReference>
<keyword evidence="2 6" id="KW-0547">Nucleotide-binding</keyword>
<evidence type="ECO:0000313" key="10">
    <source>
        <dbReference type="EMBL" id="AKL97539.1"/>
    </source>
</evidence>
<keyword evidence="5 6" id="KW-0413">Isomerase</keyword>
<feature type="binding site" evidence="6">
    <location>
        <begin position="86"/>
        <end position="90"/>
    </location>
    <ligand>
        <name>ATP</name>
        <dbReference type="ChEBI" id="CHEBI:30616"/>
    </ligand>
</feature>